<feature type="compositionally biased region" description="Basic residues" evidence="1">
    <location>
        <begin position="251"/>
        <end position="262"/>
    </location>
</feature>
<feature type="region of interest" description="Disordered" evidence="1">
    <location>
        <begin position="611"/>
        <end position="647"/>
    </location>
</feature>
<gene>
    <name evidence="4" type="ORF">Tci_570071</name>
</gene>
<dbReference type="PROSITE" id="PS50994">
    <property type="entry name" value="INTEGRASE"/>
    <property type="match status" value="1"/>
</dbReference>
<accession>A0A699IZC0</accession>
<proteinExistence type="predicted"/>
<feature type="signal peptide" evidence="2">
    <location>
        <begin position="1"/>
        <end position="26"/>
    </location>
</feature>
<dbReference type="SUPFAM" id="SSF53098">
    <property type="entry name" value="Ribonuclease H-like"/>
    <property type="match status" value="1"/>
</dbReference>
<dbReference type="InterPro" id="IPR039537">
    <property type="entry name" value="Retrotran_Ty1/copia-like"/>
</dbReference>
<feature type="compositionally biased region" description="Basic and acidic residues" evidence="1">
    <location>
        <begin position="631"/>
        <end position="645"/>
    </location>
</feature>
<dbReference type="PANTHER" id="PTHR42648:SF32">
    <property type="entry name" value="RIBONUCLEASE H-LIKE DOMAIN, GAG-PRE-INTEGRASE DOMAIN PROTEIN-RELATED"/>
    <property type="match status" value="1"/>
</dbReference>
<dbReference type="InterPro" id="IPR012337">
    <property type="entry name" value="RNaseH-like_sf"/>
</dbReference>
<dbReference type="InterPro" id="IPR001584">
    <property type="entry name" value="Integrase_cat-core"/>
</dbReference>
<evidence type="ECO:0000256" key="2">
    <source>
        <dbReference type="SAM" id="SignalP"/>
    </source>
</evidence>
<dbReference type="AlphaFoldDB" id="A0A699IZC0"/>
<reference evidence="4" key="1">
    <citation type="journal article" date="2019" name="Sci. Rep.">
        <title>Draft genome of Tanacetum cinerariifolium, the natural source of mosquito coil.</title>
        <authorList>
            <person name="Yamashiro T."/>
            <person name="Shiraishi A."/>
            <person name="Satake H."/>
            <person name="Nakayama K."/>
        </authorList>
    </citation>
    <scope>NUCLEOTIDE SEQUENCE</scope>
</reference>
<dbReference type="EMBL" id="BKCJ010350899">
    <property type="protein sequence ID" value="GEZ98098.1"/>
    <property type="molecule type" value="Genomic_DNA"/>
</dbReference>
<feature type="region of interest" description="Disordered" evidence="1">
    <location>
        <begin position="236"/>
        <end position="268"/>
    </location>
</feature>
<dbReference type="GO" id="GO:0003676">
    <property type="term" value="F:nucleic acid binding"/>
    <property type="evidence" value="ECO:0007669"/>
    <property type="project" value="InterPro"/>
</dbReference>
<organism evidence="4">
    <name type="scientific">Tanacetum cinerariifolium</name>
    <name type="common">Dalmatian daisy</name>
    <name type="synonym">Chrysanthemum cinerariifolium</name>
    <dbReference type="NCBI Taxonomy" id="118510"/>
    <lineage>
        <taxon>Eukaryota</taxon>
        <taxon>Viridiplantae</taxon>
        <taxon>Streptophyta</taxon>
        <taxon>Embryophyta</taxon>
        <taxon>Tracheophyta</taxon>
        <taxon>Spermatophyta</taxon>
        <taxon>Magnoliopsida</taxon>
        <taxon>eudicotyledons</taxon>
        <taxon>Gunneridae</taxon>
        <taxon>Pentapetalae</taxon>
        <taxon>asterids</taxon>
        <taxon>campanulids</taxon>
        <taxon>Asterales</taxon>
        <taxon>Asteraceae</taxon>
        <taxon>Asteroideae</taxon>
        <taxon>Anthemideae</taxon>
        <taxon>Anthemidinae</taxon>
        <taxon>Tanacetum</taxon>
    </lineage>
</organism>
<keyword evidence="2" id="KW-0732">Signal</keyword>
<feature type="domain" description="Integrase catalytic" evidence="3">
    <location>
        <begin position="345"/>
        <end position="517"/>
    </location>
</feature>
<feature type="region of interest" description="Disordered" evidence="1">
    <location>
        <begin position="688"/>
        <end position="707"/>
    </location>
</feature>
<evidence type="ECO:0000259" key="3">
    <source>
        <dbReference type="PROSITE" id="PS50994"/>
    </source>
</evidence>
<sequence length="707" mass="79625">MLKSNLFLHLLSPLRIVTLLWQPGSSHRHGTFMKFDTHHKTGLGYDNHVFTSSMFDCDEMFSSESDASMPASPVYNRYQSREGYHSVPPPYTRIFMPHKPNLVFHDAPNVTETVHTAFNVELSPTKPEKDLSQPNRSSAPIIKDWVFDSEDESETEHTQTVPSFVQPPEHVKTLRPSVQTVEHPIPAETLKQDIPKSKGHRNSKNRKACFVLLTKSRLVPLTAARTVTAAVPQPHVTRPRPVKNVVPKSHSPPRRNINRRPFTKPGNFSQKVTTAEVSQVNAVKGVQGNGYGNLNGICPISLTLKLSMEDMLLLVEIQKVVRSQMCDKKNSVLFIDTECIVLSSDFKLPDAGHATLDESNLWHRRLGHINFKTMNKLVKVVADDYSRFSWVFFLATNDETSLILKTFITGMENQLSLKVKIIRSDNETEFKNHDLNQFCGMKGIKREFSVARTPQHNGITERKNMTLIKATRTMLADSLLPIPFWAVSVNTAYYVQNRVLVTKPHNKTPYELLHGRTPSIGFVRPFGYLVTILNTLDPLGKFDGKADERFLVGYSLVQAINLTLVQELFNAKKVGEGNVQQYVLFPSWSSGFKDPQITDDDTTFKVKENEFEDKQPESEVYVSPSSSAKTQKHDDKTKREAKGKSPVEFTPFTVVEPNSTNNTNTFSVAGPCNTAVSSNFEIGGKYSFVDPSQYPDDPNMPALEDIT</sequence>
<evidence type="ECO:0000313" key="4">
    <source>
        <dbReference type="EMBL" id="GEZ98098.1"/>
    </source>
</evidence>
<name>A0A699IZC0_TANCI</name>
<dbReference type="PANTHER" id="PTHR42648">
    <property type="entry name" value="TRANSPOSASE, PUTATIVE-RELATED"/>
    <property type="match status" value="1"/>
</dbReference>
<evidence type="ECO:0000256" key="1">
    <source>
        <dbReference type="SAM" id="MobiDB-lite"/>
    </source>
</evidence>
<protein>
    <submittedName>
        <fullName evidence="4">Putative ribonuclease H-like domain-containing protein</fullName>
    </submittedName>
</protein>
<dbReference type="InterPro" id="IPR036397">
    <property type="entry name" value="RNaseH_sf"/>
</dbReference>
<dbReference type="Gene3D" id="3.30.420.10">
    <property type="entry name" value="Ribonuclease H-like superfamily/Ribonuclease H"/>
    <property type="match status" value="1"/>
</dbReference>
<feature type="region of interest" description="Disordered" evidence="1">
    <location>
        <begin position="150"/>
        <end position="172"/>
    </location>
</feature>
<dbReference type="GO" id="GO:0015074">
    <property type="term" value="P:DNA integration"/>
    <property type="evidence" value="ECO:0007669"/>
    <property type="project" value="InterPro"/>
</dbReference>
<dbReference type="Pfam" id="PF00665">
    <property type="entry name" value="rve"/>
    <property type="match status" value="1"/>
</dbReference>
<comment type="caution">
    <text evidence="4">The sequence shown here is derived from an EMBL/GenBank/DDBJ whole genome shotgun (WGS) entry which is preliminary data.</text>
</comment>
<feature type="chain" id="PRO_5025479655" evidence="2">
    <location>
        <begin position="27"/>
        <end position="707"/>
    </location>
</feature>
<feature type="compositionally biased region" description="Low complexity" evidence="1">
    <location>
        <begin position="618"/>
        <end position="627"/>
    </location>
</feature>